<dbReference type="SUPFAM" id="SSF51197">
    <property type="entry name" value="Clavaminate synthase-like"/>
    <property type="match status" value="1"/>
</dbReference>
<protein>
    <submittedName>
        <fullName evidence="1">Phytanoyl-CoA dioxygenase</fullName>
    </submittedName>
</protein>
<keyword evidence="1" id="KW-0560">Oxidoreductase</keyword>
<dbReference type="Gene3D" id="2.60.120.620">
    <property type="entry name" value="q2cbj1_9rhob like domain"/>
    <property type="match status" value="1"/>
</dbReference>
<dbReference type="InterPro" id="IPR008775">
    <property type="entry name" value="Phytyl_CoA_dOase-like"/>
</dbReference>
<evidence type="ECO:0000313" key="1">
    <source>
        <dbReference type="EMBL" id="AXV67275.1"/>
    </source>
</evidence>
<dbReference type="RefSeq" id="WP_065979209.1">
    <property type="nucleotide sequence ID" value="NZ_CP032091.1"/>
</dbReference>
<evidence type="ECO:0000313" key="2">
    <source>
        <dbReference type="Proteomes" id="UP000264605"/>
    </source>
</evidence>
<keyword evidence="1" id="KW-0223">Dioxygenase</keyword>
<keyword evidence="1" id="KW-0614">Plasmid</keyword>
<dbReference type="AlphaFoldDB" id="A0AAD0S317"/>
<dbReference type="KEGG" id="pdj:D0907_18335"/>
<gene>
    <name evidence="1" type="ORF">D0907_18335</name>
</gene>
<dbReference type="Proteomes" id="UP000264605">
    <property type="component" value="Plasmid unnamed1"/>
</dbReference>
<dbReference type="GeneID" id="99507445"/>
<geneLocation type="plasmid" evidence="1 2">
    <name>unnamed1</name>
</geneLocation>
<dbReference type="GO" id="GO:0016706">
    <property type="term" value="F:2-oxoglutarate-dependent dioxygenase activity"/>
    <property type="evidence" value="ECO:0007669"/>
    <property type="project" value="UniProtKB-ARBA"/>
</dbReference>
<sequence>MENTFFKQHGYMHVKGLYNDSALSAIRPILDKFHNNWLRENSLFYKTKAINSSGLTASPWLTENEKLSLFHFINSTQLLNQVTSIIARPRFLNSQLFFNPYNPEQHNYWHRDSQYHLDINAQQSALTGPEVLHCRIAFEDEHGIELIPASHKNWDSEEELAVRLELQGAHNYDSLSRGKTISLQKGDLLIFSANMIHRGLYGLNRFSLDILFFERHESVEQFINTDFLPTDAQLKKLENPAVFI</sequence>
<dbReference type="Pfam" id="PF05721">
    <property type="entry name" value="PhyH"/>
    <property type="match status" value="1"/>
</dbReference>
<accession>A0AAD0S317</accession>
<dbReference type="EMBL" id="CP032091">
    <property type="protein sequence ID" value="AXV67275.1"/>
    <property type="molecule type" value="Genomic_DNA"/>
</dbReference>
<proteinExistence type="predicted"/>
<reference evidence="1 2" key="1">
    <citation type="submission" date="2018-08" db="EMBL/GenBank/DDBJ databases">
        <title>Draft genome sequence of Pseudoalteromonas donghaensis HJ51.</title>
        <authorList>
            <person name="Oh J."/>
            <person name="Roh D."/>
        </authorList>
    </citation>
    <scope>NUCLEOTIDE SEQUENCE [LARGE SCALE GENOMIC DNA]</scope>
    <source>
        <strain evidence="1 2">HJ51</strain>
        <plasmid evidence="1 2">unnamed1</plasmid>
    </source>
</reference>
<name>A0AAD0S317_9GAMM</name>
<organism evidence="1 2">
    <name type="scientific">Pseudoalteromonas lipolytica</name>
    <dbReference type="NCBI Taxonomy" id="570156"/>
    <lineage>
        <taxon>Bacteria</taxon>
        <taxon>Pseudomonadati</taxon>
        <taxon>Pseudomonadota</taxon>
        <taxon>Gammaproteobacteria</taxon>
        <taxon>Alteromonadales</taxon>
        <taxon>Pseudoalteromonadaceae</taxon>
        <taxon>Pseudoalteromonas</taxon>
    </lineage>
</organism>